<organism evidence="2 3">
    <name type="scientific">Fusarium torulosum</name>
    <dbReference type="NCBI Taxonomy" id="33205"/>
    <lineage>
        <taxon>Eukaryota</taxon>
        <taxon>Fungi</taxon>
        <taxon>Dikarya</taxon>
        <taxon>Ascomycota</taxon>
        <taxon>Pezizomycotina</taxon>
        <taxon>Sordariomycetes</taxon>
        <taxon>Hypocreomycetidae</taxon>
        <taxon>Hypocreales</taxon>
        <taxon>Nectriaceae</taxon>
        <taxon>Fusarium</taxon>
    </lineage>
</organism>
<comment type="caution">
    <text evidence="2">The sequence shown here is derived from an EMBL/GenBank/DDBJ whole genome shotgun (WGS) entry which is preliminary data.</text>
</comment>
<feature type="compositionally biased region" description="Basic and acidic residues" evidence="1">
    <location>
        <begin position="215"/>
        <end position="225"/>
    </location>
</feature>
<feature type="compositionally biased region" description="Polar residues" evidence="1">
    <location>
        <begin position="129"/>
        <end position="153"/>
    </location>
</feature>
<evidence type="ECO:0000256" key="1">
    <source>
        <dbReference type="SAM" id="MobiDB-lite"/>
    </source>
</evidence>
<evidence type="ECO:0008006" key="4">
    <source>
        <dbReference type="Google" id="ProtNLM"/>
    </source>
</evidence>
<proteinExistence type="predicted"/>
<dbReference type="PANTHER" id="PTHR39606:SF1">
    <property type="entry name" value="CELL SURFACE PROTEIN"/>
    <property type="match status" value="1"/>
</dbReference>
<dbReference type="AlphaFoldDB" id="A0AAE8SFK3"/>
<dbReference type="PANTHER" id="PTHR39606">
    <property type="entry name" value="SURFACE PROTEIN, PUTATIVE-RELATED"/>
    <property type="match status" value="1"/>
</dbReference>
<dbReference type="Proteomes" id="UP001187734">
    <property type="component" value="Unassembled WGS sequence"/>
</dbReference>
<gene>
    <name evidence="2" type="ORF">FTOL_03456</name>
</gene>
<feature type="compositionally biased region" description="Gly residues" evidence="1">
    <location>
        <begin position="332"/>
        <end position="347"/>
    </location>
</feature>
<name>A0AAE8SFK3_9HYPO</name>
<sequence length="440" mass="43030">MSGLINKVKDALHSDKDKTHEQPEGTHGTHNSRAANAADPRFDSDRDHRANPATTTTGGLGGSSAHTGPTAGGLGHSTGAGHTAGGLGHSTGAGHRSENLPEGTVGPHGSRVANAADPRVDSDLDSSRNTHGGNTGLPGSTHSSGLPGSNNNSRLHEGTGAGHTTGGLGSTGGLGGSSAHTGAGHTTGGIGHRSENLPEGTVGPHGSRVANAADPRVDSDLDSSRNHGAGAGLGSHSTNTGSGYRSENLPGSTHSSGLHGSNNSGLPGHSTAGGIGGSSAHAGHNAGGLNTYDQTTTGTSGLSSHGAGAHGPSSGLSGTHSSTHGAHDTGAHGAGLGGAGSGYGSGPGPAANTAGPHKSDLLNKADPRVDSNLDGSKTVGKEKTFDQSGTNFAGRDPTDAAQVPPSVLQKHVPSEIAHDDPSSDHGRRHSSVNKEHHTGL</sequence>
<feature type="compositionally biased region" description="Low complexity" evidence="1">
    <location>
        <begin position="278"/>
        <end position="288"/>
    </location>
</feature>
<feature type="compositionally biased region" description="Polar residues" evidence="1">
    <location>
        <begin position="235"/>
        <end position="245"/>
    </location>
</feature>
<feature type="compositionally biased region" description="Gly residues" evidence="1">
    <location>
        <begin position="70"/>
        <end position="91"/>
    </location>
</feature>
<keyword evidence="3" id="KW-1185">Reference proteome</keyword>
<feature type="compositionally biased region" description="Low complexity" evidence="1">
    <location>
        <begin position="295"/>
        <end position="324"/>
    </location>
</feature>
<evidence type="ECO:0000313" key="2">
    <source>
        <dbReference type="EMBL" id="SPJ73726.1"/>
    </source>
</evidence>
<dbReference type="EMBL" id="ONZP01000103">
    <property type="protein sequence ID" value="SPJ73726.1"/>
    <property type="molecule type" value="Genomic_DNA"/>
</dbReference>
<feature type="compositionally biased region" description="Basic and acidic residues" evidence="1">
    <location>
        <begin position="40"/>
        <end position="50"/>
    </location>
</feature>
<feature type="region of interest" description="Disordered" evidence="1">
    <location>
        <begin position="1"/>
        <end position="440"/>
    </location>
</feature>
<reference evidence="2" key="1">
    <citation type="submission" date="2018-03" db="EMBL/GenBank/DDBJ databases">
        <authorList>
            <person name="Guldener U."/>
        </authorList>
    </citation>
    <scope>NUCLEOTIDE SEQUENCE</scope>
</reference>
<feature type="compositionally biased region" description="Basic and acidic residues" evidence="1">
    <location>
        <begin position="118"/>
        <end position="128"/>
    </location>
</feature>
<feature type="compositionally biased region" description="Gly residues" evidence="1">
    <location>
        <begin position="159"/>
        <end position="176"/>
    </location>
</feature>
<feature type="compositionally biased region" description="Low complexity" evidence="1">
    <location>
        <begin position="250"/>
        <end position="270"/>
    </location>
</feature>
<feature type="compositionally biased region" description="Basic and acidic residues" evidence="1">
    <location>
        <begin position="357"/>
        <end position="371"/>
    </location>
</feature>
<evidence type="ECO:0000313" key="3">
    <source>
        <dbReference type="Proteomes" id="UP001187734"/>
    </source>
</evidence>
<feature type="compositionally biased region" description="Basic and acidic residues" evidence="1">
    <location>
        <begin position="412"/>
        <end position="425"/>
    </location>
</feature>
<protein>
    <recommendedName>
        <fullName evidence="4">Cell surface protein</fullName>
    </recommendedName>
</protein>
<accession>A0AAE8SFK3</accession>
<feature type="compositionally biased region" description="Low complexity" evidence="1">
    <location>
        <begin position="53"/>
        <end position="68"/>
    </location>
</feature>
<feature type="compositionally biased region" description="Basic and acidic residues" evidence="1">
    <location>
        <begin position="7"/>
        <end position="24"/>
    </location>
</feature>